<dbReference type="GO" id="GO:0046872">
    <property type="term" value="F:metal ion binding"/>
    <property type="evidence" value="ECO:0007669"/>
    <property type="project" value="UniProtKB-KW"/>
</dbReference>
<dbReference type="GO" id="GO:0140097">
    <property type="term" value="F:catalytic activity, acting on DNA"/>
    <property type="evidence" value="ECO:0007669"/>
    <property type="project" value="UniProtKB-ARBA"/>
</dbReference>
<dbReference type="InterPro" id="IPR005123">
    <property type="entry name" value="Oxoglu/Fe-dep_dioxygenase_dom"/>
</dbReference>
<dbReference type="PANTHER" id="PTHR31212:SF4">
    <property type="entry name" value="ALPHA-KETOGLUTARATE-DEPENDENT DIOXYGENASE ALKB HOMOLOG 3"/>
    <property type="match status" value="1"/>
</dbReference>
<dbReference type="GO" id="GO:0016705">
    <property type="term" value="F:oxidoreductase activity, acting on paired donors, with incorporation or reduction of molecular oxygen"/>
    <property type="evidence" value="ECO:0007669"/>
    <property type="project" value="UniProtKB-ARBA"/>
</dbReference>
<dbReference type="Proteomes" id="UP001139488">
    <property type="component" value="Unassembled WGS sequence"/>
</dbReference>
<evidence type="ECO:0000256" key="7">
    <source>
        <dbReference type="ARBA" id="ARBA00023004"/>
    </source>
</evidence>
<dbReference type="EMBL" id="JAJNNZ010000009">
    <property type="protein sequence ID" value="MCJ2377704.1"/>
    <property type="molecule type" value="Genomic_DNA"/>
</dbReference>
<keyword evidence="11" id="KW-1185">Reference proteome</keyword>
<evidence type="ECO:0000256" key="2">
    <source>
        <dbReference type="ARBA" id="ARBA00022723"/>
    </source>
</evidence>
<dbReference type="Gene3D" id="2.60.120.590">
    <property type="entry name" value="Alpha-ketoglutarate-dependent dioxygenase AlkB-like"/>
    <property type="match status" value="1"/>
</dbReference>
<dbReference type="InterPro" id="IPR032854">
    <property type="entry name" value="ALKBH3"/>
</dbReference>
<keyword evidence="7" id="KW-0408">Iron</keyword>
<dbReference type="RefSeq" id="WP_244357944.1">
    <property type="nucleotide sequence ID" value="NZ_JAJNNZ010000009.1"/>
</dbReference>
<sequence length="194" mass="22928">MISRGWNEVPNGRLFWMPDFISADEAQSLFLALRQDVEWRQDHIQLFGKSHPIPRLQAWYGEKPYRYSNLLMSPKPWLPLLLTLKQRCEQVAHSEFNSVLVNLYRDGKDSNSWHSDNEPELGEKPTIASLSLGEARTFHLKHKKTKQKITLELTPGSLLIMSDDTQRYWQHYVPKTRLVKQERINLTFRYVYES</sequence>
<keyword evidence="2" id="KW-0479">Metal-binding</keyword>
<evidence type="ECO:0000256" key="5">
    <source>
        <dbReference type="ARBA" id="ARBA00022964"/>
    </source>
</evidence>
<dbReference type="AlphaFoldDB" id="A0A9X1WCE2"/>
<evidence type="ECO:0000256" key="4">
    <source>
        <dbReference type="ARBA" id="ARBA00022842"/>
    </source>
</evidence>
<keyword evidence="8" id="KW-0234">DNA repair</keyword>
<dbReference type="SUPFAM" id="SSF51197">
    <property type="entry name" value="Clavaminate synthase-like"/>
    <property type="match status" value="1"/>
</dbReference>
<keyword evidence="4" id="KW-0460">Magnesium</keyword>
<name>A0A9X1WCE2_9VIBR</name>
<organism evidence="10 11">
    <name type="scientific">Vibrio gelatinilyticus</name>
    <dbReference type="NCBI Taxonomy" id="2893468"/>
    <lineage>
        <taxon>Bacteria</taxon>
        <taxon>Pseudomonadati</taxon>
        <taxon>Pseudomonadota</taxon>
        <taxon>Gammaproteobacteria</taxon>
        <taxon>Vibrionales</taxon>
        <taxon>Vibrionaceae</taxon>
        <taxon>Vibrio</taxon>
    </lineage>
</organism>
<dbReference type="GO" id="GO:0016787">
    <property type="term" value="F:hydrolase activity"/>
    <property type="evidence" value="ECO:0007669"/>
    <property type="project" value="UniProtKB-ARBA"/>
</dbReference>
<keyword evidence="6" id="KW-0560">Oxidoreductase</keyword>
<evidence type="ECO:0000313" key="11">
    <source>
        <dbReference type="Proteomes" id="UP001139488"/>
    </source>
</evidence>
<dbReference type="GO" id="GO:0032451">
    <property type="term" value="F:demethylase activity"/>
    <property type="evidence" value="ECO:0007669"/>
    <property type="project" value="UniProtKB-ARBA"/>
</dbReference>
<keyword evidence="5 10" id="KW-0223">Dioxygenase</keyword>
<feature type="domain" description="Fe2OG dioxygenase" evidence="9">
    <location>
        <begin position="95"/>
        <end position="192"/>
    </location>
</feature>
<gene>
    <name evidence="10" type="ORF">LNL84_12785</name>
</gene>
<dbReference type="InterPro" id="IPR037151">
    <property type="entry name" value="AlkB-like_sf"/>
</dbReference>
<comment type="caution">
    <text evidence="10">The sequence shown here is derived from an EMBL/GenBank/DDBJ whole genome shotgun (WGS) entry which is preliminary data.</text>
</comment>
<dbReference type="InterPro" id="IPR027450">
    <property type="entry name" value="AlkB-like"/>
</dbReference>
<dbReference type="PROSITE" id="PS51471">
    <property type="entry name" value="FE2OG_OXY"/>
    <property type="match status" value="1"/>
</dbReference>
<dbReference type="Pfam" id="PF13532">
    <property type="entry name" value="2OG-FeII_Oxy_2"/>
    <property type="match status" value="1"/>
</dbReference>
<dbReference type="FunFam" id="2.60.120.590:FF:000004">
    <property type="entry name" value="DNA oxidative demethylase ALKBH2"/>
    <property type="match status" value="1"/>
</dbReference>
<evidence type="ECO:0000256" key="8">
    <source>
        <dbReference type="ARBA" id="ARBA00023204"/>
    </source>
</evidence>
<evidence type="ECO:0000259" key="9">
    <source>
        <dbReference type="PROSITE" id="PS51471"/>
    </source>
</evidence>
<evidence type="ECO:0000313" key="10">
    <source>
        <dbReference type="EMBL" id="MCJ2377704.1"/>
    </source>
</evidence>
<dbReference type="GO" id="GO:0006307">
    <property type="term" value="P:DNA alkylation repair"/>
    <property type="evidence" value="ECO:0007669"/>
    <property type="project" value="InterPro"/>
</dbReference>
<comment type="cofactor">
    <cofactor evidence="1">
        <name>Fe(2+)</name>
        <dbReference type="ChEBI" id="CHEBI:29033"/>
    </cofactor>
</comment>
<protein>
    <submittedName>
        <fullName evidence="10">Alpha-ketoglutarate-dependent dioxygenase AlkB</fullName>
    </submittedName>
</protein>
<dbReference type="GO" id="GO:0051213">
    <property type="term" value="F:dioxygenase activity"/>
    <property type="evidence" value="ECO:0007669"/>
    <property type="project" value="UniProtKB-KW"/>
</dbReference>
<reference evidence="10" key="1">
    <citation type="submission" date="2021-11" db="EMBL/GenBank/DDBJ databases">
        <title>Vibrio ZSDE26 sp. nov. and Vibrio ZSDZ34 sp. nov., isolated from coastal seawater in Qingdao.</title>
        <authorList>
            <person name="Zhang P."/>
        </authorList>
    </citation>
    <scope>NUCLEOTIDE SEQUENCE</scope>
    <source>
        <strain evidence="10">ZSDZ34</strain>
    </source>
</reference>
<evidence type="ECO:0000256" key="1">
    <source>
        <dbReference type="ARBA" id="ARBA00001954"/>
    </source>
</evidence>
<evidence type="ECO:0000256" key="6">
    <source>
        <dbReference type="ARBA" id="ARBA00023002"/>
    </source>
</evidence>
<keyword evidence="3" id="KW-0227">DNA damage</keyword>
<evidence type="ECO:0000256" key="3">
    <source>
        <dbReference type="ARBA" id="ARBA00022763"/>
    </source>
</evidence>
<accession>A0A9X1WCE2</accession>
<dbReference type="PANTHER" id="PTHR31212">
    <property type="entry name" value="ALPHA-KETOGLUTARATE-DEPENDENT DIOXYGENASE ALKB HOMOLOG 3"/>
    <property type="match status" value="1"/>
</dbReference>
<proteinExistence type="predicted"/>